<dbReference type="Gene3D" id="2.60.120.200">
    <property type="match status" value="1"/>
</dbReference>
<dbReference type="Pfam" id="PF02210">
    <property type="entry name" value="Laminin_G_2"/>
    <property type="match status" value="1"/>
</dbReference>
<gene>
    <name evidence="2" type="ORF">GDO81_020264</name>
</gene>
<organism evidence="2 3">
    <name type="scientific">Engystomops pustulosus</name>
    <name type="common">Tungara frog</name>
    <name type="synonym">Physalaemus pustulosus</name>
    <dbReference type="NCBI Taxonomy" id="76066"/>
    <lineage>
        <taxon>Eukaryota</taxon>
        <taxon>Metazoa</taxon>
        <taxon>Chordata</taxon>
        <taxon>Craniata</taxon>
        <taxon>Vertebrata</taxon>
        <taxon>Euteleostomi</taxon>
        <taxon>Amphibia</taxon>
        <taxon>Batrachia</taxon>
        <taxon>Anura</taxon>
        <taxon>Neobatrachia</taxon>
        <taxon>Hyloidea</taxon>
        <taxon>Leptodactylidae</taxon>
        <taxon>Leiuperinae</taxon>
        <taxon>Engystomops</taxon>
    </lineage>
</organism>
<evidence type="ECO:0000259" key="1">
    <source>
        <dbReference type="Pfam" id="PF02210"/>
    </source>
</evidence>
<reference evidence="2" key="1">
    <citation type="thesis" date="2020" institute="ProQuest LLC" country="789 East Eisenhower Parkway, Ann Arbor, MI, USA">
        <title>Comparative Genomics and Chromosome Evolution.</title>
        <authorList>
            <person name="Mudd A.B."/>
        </authorList>
    </citation>
    <scope>NUCLEOTIDE SEQUENCE</scope>
    <source>
        <strain evidence="2">237g6f4</strain>
        <tissue evidence="2">Blood</tissue>
    </source>
</reference>
<feature type="non-terminal residue" evidence="2">
    <location>
        <position position="72"/>
    </location>
</feature>
<dbReference type="SUPFAM" id="SSF49899">
    <property type="entry name" value="Concanavalin A-like lectins/glucanases"/>
    <property type="match status" value="1"/>
</dbReference>
<comment type="caution">
    <text evidence="2">The sequence shown here is derived from an EMBL/GenBank/DDBJ whole genome shotgun (WGS) entry which is preliminary data.</text>
</comment>
<dbReference type="Proteomes" id="UP000824782">
    <property type="component" value="Unassembled WGS sequence"/>
</dbReference>
<dbReference type="AlphaFoldDB" id="A0AAV6ZJV3"/>
<dbReference type="EMBL" id="WNYA01000151">
    <property type="protein sequence ID" value="KAG8549657.1"/>
    <property type="molecule type" value="Genomic_DNA"/>
</dbReference>
<dbReference type="InterPro" id="IPR013320">
    <property type="entry name" value="ConA-like_dom_sf"/>
</dbReference>
<proteinExistence type="predicted"/>
<evidence type="ECO:0000313" key="3">
    <source>
        <dbReference type="Proteomes" id="UP000824782"/>
    </source>
</evidence>
<sequence>SLQVRYKLGKDGSFVFTLDSERLDNRRLHHVKISREGRELTIQIDKTIKQKQNFSSDVYFKALKSLTLGKVL</sequence>
<name>A0AAV6ZJV3_ENGPU</name>
<feature type="non-terminal residue" evidence="2">
    <location>
        <position position="1"/>
    </location>
</feature>
<dbReference type="InterPro" id="IPR001791">
    <property type="entry name" value="Laminin_G"/>
</dbReference>
<protein>
    <recommendedName>
        <fullName evidence="1">Laminin G domain-containing protein</fullName>
    </recommendedName>
</protein>
<accession>A0AAV6ZJV3</accession>
<feature type="domain" description="Laminin G" evidence="1">
    <location>
        <begin position="2"/>
        <end position="71"/>
    </location>
</feature>
<keyword evidence="3" id="KW-1185">Reference proteome</keyword>
<evidence type="ECO:0000313" key="2">
    <source>
        <dbReference type="EMBL" id="KAG8549657.1"/>
    </source>
</evidence>